<dbReference type="EMBL" id="CAJNOR010004284">
    <property type="protein sequence ID" value="CAF1490355.1"/>
    <property type="molecule type" value="Genomic_DNA"/>
</dbReference>
<dbReference type="Proteomes" id="UP000663852">
    <property type="component" value="Unassembled WGS sequence"/>
</dbReference>
<protein>
    <submittedName>
        <fullName evidence="1">Uncharacterized protein</fullName>
    </submittedName>
</protein>
<name>A0A815SCP3_ADIRI</name>
<reference evidence="1" key="1">
    <citation type="submission" date="2021-02" db="EMBL/GenBank/DDBJ databases">
        <authorList>
            <person name="Nowell W R."/>
        </authorList>
    </citation>
    <scope>NUCLEOTIDE SEQUENCE</scope>
</reference>
<proteinExistence type="predicted"/>
<evidence type="ECO:0000313" key="1">
    <source>
        <dbReference type="EMBL" id="CAF1490355.1"/>
    </source>
</evidence>
<dbReference type="EMBL" id="CAJNOJ010000972">
    <property type="protein sequence ID" value="CAF1536553.1"/>
    <property type="molecule type" value="Genomic_DNA"/>
</dbReference>
<comment type="caution">
    <text evidence="1">The sequence shown here is derived from an EMBL/GenBank/DDBJ whole genome shotgun (WGS) entry which is preliminary data.</text>
</comment>
<dbReference type="Proteomes" id="UP000663828">
    <property type="component" value="Unassembled WGS sequence"/>
</dbReference>
<organism evidence="1 3">
    <name type="scientific">Adineta ricciae</name>
    <name type="common">Rotifer</name>
    <dbReference type="NCBI Taxonomy" id="249248"/>
    <lineage>
        <taxon>Eukaryota</taxon>
        <taxon>Metazoa</taxon>
        <taxon>Spiralia</taxon>
        <taxon>Gnathifera</taxon>
        <taxon>Rotifera</taxon>
        <taxon>Eurotatoria</taxon>
        <taxon>Bdelloidea</taxon>
        <taxon>Adinetida</taxon>
        <taxon>Adinetidae</taxon>
        <taxon>Adineta</taxon>
    </lineage>
</organism>
<accession>A0A815SCP3</accession>
<sequence length="104" mass="11764">MKIQCEHFSLLQKCELKFARVATDTISYNYGPSSAAIGPSSSPFRHSFRRFQQVLAGSLPPDSGRNCTENIRSVAGRFQLEVCRKRSGNDWNLRLNFRPEPTVS</sequence>
<dbReference type="AlphaFoldDB" id="A0A815SCP3"/>
<gene>
    <name evidence="2" type="ORF">EDS130_LOCUS44992</name>
    <name evidence="1" type="ORF">XAT740_LOCUS39049</name>
</gene>
<evidence type="ECO:0000313" key="3">
    <source>
        <dbReference type="Proteomes" id="UP000663828"/>
    </source>
</evidence>
<evidence type="ECO:0000313" key="2">
    <source>
        <dbReference type="EMBL" id="CAF1536553.1"/>
    </source>
</evidence>
<keyword evidence="3" id="KW-1185">Reference proteome</keyword>